<organism evidence="10 11">
    <name type="scientific">Thauera mechernichensis</name>
    <dbReference type="NCBI Taxonomy" id="82788"/>
    <lineage>
        <taxon>Bacteria</taxon>
        <taxon>Pseudomonadati</taxon>
        <taxon>Pseudomonadota</taxon>
        <taxon>Betaproteobacteria</taxon>
        <taxon>Rhodocyclales</taxon>
        <taxon>Zoogloeaceae</taxon>
        <taxon>Thauera</taxon>
    </lineage>
</organism>
<evidence type="ECO:0000313" key="11">
    <source>
        <dbReference type="Proteomes" id="UP001597158"/>
    </source>
</evidence>
<dbReference type="GO" id="GO:0032259">
    <property type="term" value="P:methylation"/>
    <property type="evidence" value="ECO:0007669"/>
    <property type="project" value="UniProtKB-KW"/>
</dbReference>
<dbReference type="EC" id="2.1.1.72" evidence="1"/>
<evidence type="ECO:0000259" key="7">
    <source>
        <dbReference type="Pfam" id="PF20466"/>
    </source>
</evidence>
<feature type="domain" description="MmeI-like N-terminal" evidence="5">
    <location>
        <begin position="11"/>
        <end position="173"/>
    </location>
</feature>
<dbReference type="InterPro" id="IPR046820">
    <property type="entry name" value="MmeI_TRD"/>
</dbReference>
<dbReference type="EMBL" id="JBHTMC010000049">
    <property type="protein sequence ID" value="MFD1265820.1"/>
    <property type="molecule type" value="Genomic_DNA"/>
</dbReference>
<dbReference type="Pfam" id="PF20467">
    <property type="entry name" value="MmeI_C"/>
    <property type="match status" value="1"/>
</dbReference>
<dbReference type="InterPro" id="IPR029063">
    <property type="entry name" value="SAM-dependent_MTases_sf"/>
</dbReference>
<dbReference type="PROSITE" id="PS00092">
    <property type="entry name" value="N6_MTASE"/>
    <property type="match status" value="1"/>
</dbReference>
<sequence length="919" mass="103857">MPLSWNEIKSRALAFSKHWADASNEDGEGKPFLIAFFEIFGITNKRIASFEHAVKKYGGGAGYVDLFWPGILLVEMKSRGKNLDRAHTQAMDYFPGIAERDLPRFVLVCDFARFRLFDLVEGAIYEFPLEELYKHVRLFGFIAGYQTQVIKPQDPINIKAAERMGRLHDQLRAIGYEGRPLELYLVRMLFCLFAEDTGIFEKRQFQDYIELRTSVDGADLAHHLSTLFYMLNTPQDKRLKNLDEHLAAFPYINGKLFADMLPPASFDAAMRESLLDLCGLDWGRISPAIFGSLFQSIMDAQARRNLGAHYTSEENILKLIKPLFLDALWAEFEKIRGNKKRLSEFHARLRTLTFFDPACGCGNFLVITYRELRLLELEVLRAANAGGQMALDVHQMIAVDVDQFFGIEIEDFPAQIAQVALWLVDHQMNMKVSEEFGAYFVRIPLNHSATIVHGNALQTDWMTVLPAERCAYLLGNPPFVGAKYMDDAQREDARAVFFGIENAGLLDFVAAWYVKAARYMAAHPPIRAAFVSTNSITQGEQVGALWGWMLAQGVKIHFAHRTFSWTNEARGKAAVHCVIVGFGMQDVAEKTIFEYEDIKGEAHAVRASNINPYLVDAPDLVLPRRSRPLCDVPQIGIGSQPIDDGNYLFTQEERDSFLKIEPSAAPFFHRWLGAIEFINGFERWCLWLGDCPPQQLRKMPEVMKRVDAVRTFRLASKRKQTLVAADFPTHFGTELIPQQPYLLIPEVSSERRKFIPIGFEQPTTFCSNLVRMLPNATLFHFGVLTSTMHNAWVRSVCGRLKSDFRYSAAIVYNNFPWPTPTEKQRTAIEVAAQAVLDARAAHPDSSLADLYDPLTMPPDLVKAHQKLDAAVDASYGYKGGSTDAARVAFLFGLYQELTSLLPAVGSKPKRARRVKAEEA</sequence>
<dbReference type="InterPro" id="IPR046816">
    <property type="entry name" value="MmeI_Mtase"/>
</dbReference>
<comment type="catalytic activity">
    <reaction evidence="4">
        <text>a 2'-deoxyadenosine in DNA + S-adenosyl-L-methionine = an N(6)-methyl-2'-deoxyadenosine in DNA + S-adenosyl-L-homocysteine + H(+)</text>
        <dbReference type="Rhea" id="RHEA:15197"/>
        <dbReference type="Rhea" id="RHEA-COMP:12418"/>
        <dbReference type="Rhea" id="RHEA-COMP:12419"/>
        <dbReference type="ChEBI" id="CHEBI:15378"/>
        <dbReference type="ChEBI" id="CHEBI:57856"/>
        <dbReference type="ChEBI" id="CHEBI:59789"/>
        <dbReference type="ChEBI" id="CHEBI:90615"/>
        <dbReference type="ChEBI" id="CHEBI:90616"/>
        <dbReference type="EC" id="2.1.1.72"/>
    </reaction>
</comment>
<dbReference type="PANTHER" id="PTHR33841">
    <property type="entry name" value="DNA METHYLTRANSFERASE YEEA-RELATED"/>
    <property type="match status" value="1"/>
</dbReference>
<reference evidence="11" key="1">
    <citation type="journal article" date="2019" name="Int. J. Syst. Evol. Microbiol.">
        <title>The Global Catalogue of Microorganisms (GCM) 10K type strain sequencing project: providing services to taxonomists for standard genome sequencing and annotation.</title>
        <authorList>
            <consortium name="The Broad Institute Genomics Platform"/>
            <consortium name="The Broad Institute Genome Sequencing Center for Infectious Disease"/>
            <person name="Wu L."/>
            <person name="Ma J."/>
        </authorList>
    </citation>
    <scope>NUCLEOTIDE SEQUENCE [LARGE SCALE GENOMIC DNA]</scope>
    <source>
        <strain evidence="11">CCUG 48884</strain>
    </source>
</reference>
<dbReference type="RefSeq" id="WP_277835605.1">
    <property type="nucleotide sequence ID" value="NZ_JARQZE010000030.1"/>
</dbReference>
<comment type="caution">
    <text evidence="10">The sequence shown here is derived from an EMBL/GenBank/DDBJ whole genome shotgun (WGS) entry which is preliminary data.</text>
</comment>
<accession>A0ABW3WKJ0</accession>
<dbReference type="Pfam" id="PF20464">
    <property type="entry name" value="MmeI_N"/>
    <property type="match status" value="1"/>
</dbReference>
<dbReference type="Gene3D" id="3.40.50.150">
    <property type="entry name" value="Vaccinia Virus protein VP39"/>
    <property type="match status" value="1"/>
</dbReference>
<protein>
    <recommendedName>
        <fullName evidence="1">site-specific DNA-methyltransferase (adenine-specific)</fullName>
        <ecNumber evidence="1">2.1.1.72</ecNumber>
    </recommendedName>
</protein>
<evidence type="ECO:0000259" key="9">
    <source>
        <dbReference type="Pfam" id="PF20473"/>
    </source>
</evidence>
<dbReference type="Proteomes" id="UP001597158">
    <property type="component" value="Unassembled WGS sequence"/>
</dbReference>
<evidence type="ECO:0000256" key="4">
    <source>
        <dbReference type="ARBA" id="ARBA00047942"/>
    </source>
</evidence>
<feature type="domain" description="MmeI-like DNA-methyltransferase" evidence="9">
    <location>
        <begin position="332"/>
        <end position="593"/>
    </location>
</feature>
<dbReference type="InterPro" id="IPR050953">
    <property type="entry name" value="N4_N6_ade-DNA_methylase"/>
</dbReference>
<evidence type="ECO:0000259" key="5">
    <source>
        <dbReference type="Pfam" id="PF20464"/>
    </source>
</evidence>
<feature type="domain" description="MmeI-like C-terminal" evidence="8">
    <location>
        <begin position="822"/>
        <end position="901"/>
    </location>
</feature>
<dbReference type="InterPro" id="IPR046817">
    <property type="entry name" value="MmeI_N"/>
</dbReference>
<keyword evidence="2 10" id="KW-0489">Methyltransferase</keyword>
<dbReference type="InterPro" id="IPR046818">
    <property type="entry name" value="MmeI_C"/>
</dbReference>
<dbReference type="Pfam" id="PF20465">
    <property type="entry name" value="MmeI_hel"/>
    <property type="match status" value="1"/>
</dbReference>
<dbReference type="Pfam" id="PF20473">
    <property type="entry name" value="MmeI_Mtase"/>
    <property type="match status" value="1"/>
</dbReference>
<dbReference type="SUPFAM" id="SSF53335">
    <property type="entry name" value="S-adenosyl-L-methionine-dependent methyltransferases"/>
    <property type="match status" value="1"/>
</dbReference>
<evidence type="ECO:0000256" key="1">
    <source>
        <dbReference type="ARBA" id="ARBA00011900"/>
    </source>
</evidence>
<evidence type="ECO:0000313" key="10">
    <source>
        <dbReference type="EMBL" id="MFD1265820.1"/>
    </source>
</evidence>
<feature type="domain" description="MmeI-like helicase spacer" evidence="6">
    <location>
        <begin position="181"/>
        <end position="257"/>
    </location>
</feature>
<gene>
    <name evidence="10" type="ORF">ACFQ4M_19790</name>
</gene>
<dbReference type="InterPro" id="IPR002052">
    <property type="entry name" value="DNA_methylase_N6_adenine_CS"/>
</dbReference>
<dbReference type="InterPro" id="IPR046819">
    <property type="entry name" value="MmeI_hel"/>
</dbReference>
<evidence type="ECO:0000256" key="2">
    <source>
        <dbReference type="ARBA" id="ARBA00022603"/>
    </source>
</evidence>
<name>A0ABW3WKJ0_9RHOO</name>
<dbReference type="GO" id="GO:0008168">
    <property type="term" value="F:methyltransferase activity"/>
    <property type="evidence" value="ECO:0007669"/>
    <property type="project" value="UniProtKB-KW"/>
</dbReference>
<proteinExistence type="predicted"/>
<keyword evidence="3" id="KW-0808">Transferase</keyword>
<evidence type="ECO:0000256" key="3">
    <source>
        <dbReference type="ARBA" id="ARBA00022679"/>
    </source>
</evidence>
<evidence type="ECO:0000259" key="8">
    <source>
        <dbReference type="Pfam" id="PF20467"/>
    </source>
</evidence>
<keyword evidence="11" id="KW-1185">Reference proteome</keyword>
<dbReference type="PANTHER" id="PTHR33841:SF1">
    <property type="entry name" value="DNA METHYLTRANSFERASE A"/>
    <property type="match status" value="1"/>
</dbReference>
<dbReference type="Pfam" id="PF20466">
    <property type="entry name" value="MmeI_TRD"/>
    <property type="match status" value="1"/>
</dbReference>
<evidence type="ECO:0000259" key="6">
    <source>
        <dbReference type="Pfam" id="PF20465"/>
    </source>
</evidence>
<feature type="domain" description="MmeI-like target recognition" evidence="7">
    <location>
        <begin position="617"/>
        <end position="819"/>
    </location>
</feature>